<feature type="compositionally biased region" description="Basic residues" evidence="1">
    <location>
        <begin position="57"/>
        <end position="71"/>
    </location>
</feature>
<feature type="region of interest" description="Disordered" evidence="1">
    <location>
        <begin position="49"/>
        <end position="148"/>
    </location>
</feature>
<reference evidence="2" key="1">
    <citation type="journal article" date="2022" name="bioRxiv">
        <title>Sequencing and chromosome-scale assembly of the giantPleurodeles waltlgenome.</title>
        <authorList>
            <person name="Brown T."/>
            <person name="Elewa A."/>
            <person name="Iarovenko S."/>
            <person name="Subramanian E."/>
            <person name="Araus A.J."/>
            <person name="Petzold A."/>
            <person name="Susuki M."/>
            <person name="Suzuki K.-i.T."/>
            <person name="Hayashi T."/>
            <person name="Toyoda A."/>
            <person name="Oliveira C."/>
            <person name="Osipova E."/>
            <person name="Leigh N.D."/>
            <person name="Simon A."/>
            <person name="Yun M.H."/>
        </authorList>
    </citation>
    <scope>NUCLEOTIDE SEQUENCE</scope>
    <source>
        <strain evidence="2">20211129_DDA</strain>
        <tissue evidence="2">Liver</tissue>
    </source>
</reference>
<feature type="compositionally biased region" description="Basic and acidic residues" evidence="1">
    <location>
        <begin position="109"/>
        <end position="125"/>
    </location>
</feature>
<feature type="compositionally biased region" description="Basic and acidic residues" evidence="1">
    <location>
        <begin position="138"/>
        <end position="148"/>
    </location>
</feature>
<evidence type="ECO:0000313" key="3">
    <source>
        <dbReference type="Proteomes" id="UP001066276"/>
    </source>
</evidence>
<gene>
    <name evidence="2" type="ORF">NDU88_001692</name>
</gene>
<sequence>MEAGLVEEALALLRRAGRMDLVNPEGRHALRPARMAAQGVAAAILACSPPRSAGGRNKVRSLGRAAGRGRGRAAGTVSSRAAFKAAGWRGRSGALTHAQRGGAAPTRARVRESGERGGPKPRKELGLSSWWGRQPAEAQERGGERGGS</sequence>
<organism evidence="2 3">
    <name type="scientific">Pleurodeles waltl</name>
    <name type="common">Iberian ribbed newt</name>
    <dbReference type="NCBI Taxonomy" id="8319"/>
    <lineage>
        <taxon>Eukaryota</taxon>
        <taxon>Metazoa</taxon>
        <taxon>Chordata</taxon>
        <taxon>Craniata</taxon>
        <taxon>Vertebrata</taxon>
        <taxon>Euteleostomi</taxon>
        <taxon>Amphibia</taxon>
        <taxon>Batrachia</taxon>
        <taxon>Caudata</taxon>
        <taxon>Salamandroidea</taxon>
        <taxon>Salamandridae</taxon>
        <taxon>Pleurodelinae</taxon>
        <taxon>Pleurodeles</taxon>
    </lineage>
</organism>
<feature type="compositionally biased region" description="Low complexity" evidence="1">
    <location>
        <begin position="73"/>
        <end position="82"/>
    </location>
</feature>
<dbReference type="AlphaFoldDB" id="A0AAV7TJS6"/>
<proteinExistence type="predicted"/>
<evidence type="ECO:0000256" key="1">
    <source>
        <dbReference type="SAM" id="MobiDB-lite"/>
    </source>
</evidence>
<keyword evidence="3" id="KW-1185">Reference proteome</keyword>
<dbReference type="EMBL" id="JANPWB010000006">
    <property type="protein sequence ID" value="KAJ1176411.1"/>
    <property type="molecule type" value="Genomic_DNA"/>
</dbReference>
<dbReference type="Proteomes" id="UP001066276">
    <property type="component" value="Chromosome 3_2"/>
</dbReference>
<evidence type="ECO:0000313" key="2">
    <source>
        <dbReference type="EMBL" id="KAJ1176411.1"/>
    </source>
</evidence>
<name>A0AAV7TJS6_PLEWA</name>
<accession>A0AAV7TJS6</accession>
<comment type="caution">
    <text evidence="2">The sequence shown here is derived from an EMBL/GenBank/DDBJ whole genome shotgun (WGS) entry which is preliminary data.</text>
</comment>
<protein>
    <submittedName>
        <fullName evidence="2">Uncharacterized protein</fullName>
    </submittedName>
</protein>